<keyword evidence="2" id="KW-0808">Transferase</keyword>
<name>A0A4D7DTN6_9HYPH</name>
<organism evidence="2 4">
    <name type="scientific">Agrobacterium larrymoorei</name>
    <dbReference type="NCBI Taxonomy" id="160699"/>
    <lineage>
        <taxon>Bacteria</taxon>
        <taxon>Pseudomonadati</taxon>
        <taxon>Pseudomonadota</taxon>
        <taxon>Alphaproteobacteria</taxon>
        <taxon>Hyphomicrobiales</taxon>
        <taxon>Rhizobiaceae</taxon>
        <taxon>Rhizobium/Agrobacterium group</taxon>
        <taxon>Agrobacterium</taxon>
    </lineage>
</organism>
<reference evidence="3 5" key="2">
    <citation type="submission" date="2021-03" db="EMBL/GenBank/DDBJ databases">
        <title>Rapid diversification of plasmids in a genus of pathogenic and nitrogen fixing bacteria.</title>
        <authorList>
            <person name="Weisberg A.J."/>
            <person name="Miller M."/>
            <person name="Ream W."/>
            <person name="Grunwald N.J."/>
            <person name="Chang J.H."/>
        </authorList>
    </citation>
    <scope>NUCLEOTIDE SEQUENCE [LARGE SCALE GENOMIC DNA]</scope>
    <source>
        <strain evidence="3 5">AF3.44</strain>
    </source>
</reference>
<dbReference type="Proteomes" id="UP000298545">
    <property type="component" value="Chromosome circular"/>
</dbReference>
<evidence type="ECO:0000313" key="2">
    <source>
        <dbReference type="EMBL" id="QCI98967.1"/>
    </source>
</evidence>
<dbReference type="CDD" id="cd04301">
    <property type="entry name" value="NAT_SF"/>
    <property type="match status" value="1"/>
</dbReference>
<sequence length="160" mass="17844">MNDIRIAPLALHPEHVSTIVAMLHAEWGSLTNWSDPARLKDVIESRLHTDTAPLALVAVEGDKLLGTASIKRHELPHHPDKEFWIGDVIVASDQRGRGIGRLLVTAIIDQASKIGITELHLYTPDQEGYYENLGWQTVGRDPANGEDNVIMRYVLDRNVN</sequence>
<dbReference type="PANTHER" id="PTHR13538:SF4">
    <property type="entry name" value="N-ALPHA-ACETYLTRANSFERASE 80"/>
    <property type="match status" value="1"/>
</dbReference>
<dbReference type="GO" id="GO:1905502">
    <property type="term" value="F:acetyl-CoA binding"/>
    <property type="evidence" value="ECO:0007669"/>
    <property type="project" value="TreeGrafter"/>
</dbReference>
<evidence type="ECO:0000313" key="4">
    <source>
        <dbReference type="Proteomes" id="UP000298545"/>
    </source>
</evidence>
<dbReference type="InterPro" id="IPR000182">
    <property type="entry name" value="GNAT_dom"/>
</dbReference>
<keyword evidence="5" id="KW-1185">Reference proteome</keyword>
<dbReference type="STRING" id="1367849.GCA_000518585_01653"/>
<gene>
    <name evidence="2" type="ORF">CFBP5473_14330</name>
    <name evidence="3" type="ORF">J5285_05410</name>
</gene>
<dbReference type="EMBL" id="CP039691">
    <property type="protein sequence ID" value="QCI98967.1"/>
    <property type="molecule type" value="Genomic_DNA"/>
</dbReference>
<dbReference type="OrthoDB" id="9809751at2"/>
<dbReference type="KEGG" id="alf:CFBP5473_14330"/>
<dbReference type="SUPFAM" id="SSF55729">
    <property type="entry name" value="Acyl-CoA N-acyltransferases (Nat)"/>
    <property type="match status" value="1"/>
</dbReference>
<protein>
    <submittedName>
        <fullName evidence="2">GNAT family N-acetyltransferase</fullName>
    </submittedName>
</protein>
<evidence type="ECO:0000259" key="1">
    <source>
        <dbReference type="PROSITE" id="PS51186"/>
    </source>
</evidence>
<dbReference type="InterPro" id="IPR039840">
    <property type="entry name" value="NAA80"/>
</dbReference>
<dbReference type="Pfam" id="PF00583">
    <property type="entry name" value="Acetyltransf_1"/>
    <property type="match status" value="1"/>
</dbReference>
<dbReference type="Proteomes" id="UP000826513">
    <property type="component" value="Chromosome 1"/>
</dbReference>
<dbReference type="PANTHER" id="PTHR13538">
    <property type="entry name" value="N-ACETYLTRANSFERASE 6"/>
    <property type="match status" value="1"/>
</dbReference>
<dbReference type="AlphaFoldDB" id="A0A4D7DTN6"/>
<evidence type="ECO:0000313" key="5">
    <source>
        <dbReference type="Proteomes" id="UP000826513"/>
    </source>
</evidence>
<dbReference type="InterPro" id="IPR016181">
    <property type="entry name" value="Acyl_CoA_acyltransferase"/>
</dbReference>
<dbReference type="EMBL" id="CP072167">
    <property type="protein sequence ID" value="QYA08140.1"/>
    <property type="molecule type" value="Genomic_DNA"/>
</dbReference>
<feature type="domain" description="N-acetyltransferase" evidence="1">
    <location>
        <begin position="4"/>
        <end position="156"/>
    </location>
</feature>
<dbReference type="Gene3D" id="3.40.630.30">
    <property type="match status" value="1"/>
</dbReference>
<evidence type="ECO:0000313" key="3">
    <source>
        <dbReference type="EMBL" id="QYA08140.1"/>
    </source>
</evidence>
<accession>A0A4D7DTN6</accession>
<dbReference type="GO" id="GO:0008080">
    <property type="term" value="F:N-acetyltransferase activity"/>
    <property type="evidence" value="ECO:0007669"/>
    <property type="project" value="InterPro"/>
</dbReference>
<dbReference type="PROSITE" id="PS51186">
    <property type="entry name" value="GNAT"/>
    <property type="match status" value="1"/>
</dbReference>
<reference evidence="2 4" key="1">
    <citation type="submission" date="2019-04" db="EMBL/GenBank/DDBJ databases">
        <title>Complete genome sequence of Agrobacterium larrymoorei CFBP5473.</title>
        <authorList>
            <person name="Haryono M."/>
            <person name="Chou L."/>
            <person name="Lin Y.-C."/>
            <person name="Lai E.-M."/>
            <person name="Kuo C.-H."/>
        </authorList>
    </citation>
    <scope>NUCLEOTIDE SEQUENCE [LARGE SCALE GENOMIC DNA]</scope>
    <source>
        <strain evidence="2 4">CFBP5473</strain>
    </source>
</reference>
<proteinExistence type="predicted"/>
<dbReference type="RefSeq" id="WP_051441204.1">
    <property type="nucleotide sequence ID" value="NZ_CP039691.1"/>
</dbReference>
<dbReference type="GO" id="GO:0005737">
    <property type="term" value="C:cytoplasm"/>
    <property type="evidence" value="ECO:0007669"/>
    <property type="project" value="TreeGrafter"/>
</dbReference>